<comment type="caution">
    <text evidence="1">The sequence shown here is derived from an EMBL/GenBank/DDBJ whole genome shotgun (WGS) entry which is preliminary data.</text>
</comment>
<gene>
    <name evidence="1" type="ORF">S06H3_18267</name>
</gene>
<reference evidence="1" key="1">
    <citation type="journal article" date="2014" name="Front. Microbiol.">
        <title>High frequency of phylogenetically diverse reductive dehalogenase-homologous genes in deep subseafloor sedimentary metagenomes.</title>
        <authorList>
            <person name="Kawai M."/>
            <person name="Futagami T."/>
            <person name="Toyoda A."/>
            <person name="Takaki Y."/>
            <person name="Nishi S."/>
            <person name="Hori S."/>
            <person name="Arai W."/>
            <person name="Tsubouchi T."/>
            <person name="Morono Y."/>
            <person name="Uchiyama I."/>
            <person name="Ito T."/>
            <person name="Fujiyama A."/>
            <person name="Inagaki F."/>
            <person name="Takami H."/>
        </authorList>
    </citation>
    <scope>NUCLEOTIDE SEQUENCE</scope>
    <source>
        <strain evidence="1">Expedition CK06-06</strain>
    </source>
</reference>
<sequence>MQVFELHFNPKLKEDQIFDSFVYEPENIYEKNLGSLYVIGELRNALRFFVDSVFITERRQIPETFEPSPLVKREEGKISFIFFPSIFS</sequence>
<dbReference type="EMBL" id="BARV01009222">
    <property type="protein sequence ID" value="GAI13815.1"/>
    <property type="molecule type" value="Genomic_DNA"/>
</dbReference>
<evidence type="ECO:0000313" key="1">
    <source>
        <dbReference type="EMBL" id="GAI13815.1"/>
    </source>
</evidence>
<proteinExistence type="predicted"/>
<accession>X1MGI3</accession>
<name>X1MGI3_9ZZZZ</name>
<protein>
    <submittedName>
        <fullName evidence="1">Uncharacterized protein</fullName>
    </submittedName>
</protein>
<feature type="non-terminal residue" evidence="1">
    <location>
        <position position="88"/>
    </location>
</feature>
<dbReference type="AlphaFoldDB" id="X1MGI3"/>
<organism evidence="1">
    <name type="scientific">marine sediment metagenome</name>
    <dbReference type="NCBI Taxonomy" id="412755"/>
    <lineage>
        <taxon>unclassified sequences</taxon>
        <taxon>metagenomes</taxon>
        <taxon>ecological metagenomes</taxon>
    </lineage>
</organism>